<feature type="domain" description="Carbohydrate kinase PfkB" evidence="3">
    <location>
        <begin position="7"/>
        <end position="283"/>
    </location>
</feature>
<keyword evidence="1" id="KW-0808">Transferase</keyword>
<dbReference type="Proteomes" id="UP000628017">
    <property type="component" value="Unassembled WGS sequence"/>
</dbReference>
<evidence type="ECO:0000313" key="4">
    <source>
        <dbReference type="EMBL" id="GGA33983.1"/>
    </source>
</evidence>
<dbReference type="SUPFAM" id="SSF53613">
    <property type="entry name" value="Ribokinase-like"/>
    <property type="match status" value="1"/>
</dbReference>
<dbReference type="PANTHER" id="PTHR10584:SF166">
    <property type="entry name" value="RIBOKINASE"/>
    <property type="match status" value="1"/>
</dbReference>
<dbReference type="InterPro" id="IPR029056">
    <property type="entry name" value="Ribokinase-like"/>
</dbReference>
<evidence type="ECO:0000313" key="5">
    <source>
        <dbReference type="Proteomes" id="UP000628017"/>
    </source>
</evidence>
<reference evidence="4" key="2">
    <citation type="submission" date="2020-09" db="EMBL/GenBank/DDBJ databases">
        <authorList>
            <person name="Sun Q."/>
            <person name="Zhou Y."/>
        </authorList>
    </citation>
    <scope>NUCLEOTIDE SEQUENCE</scope>
    <source>
        <strain evidence="4">CGMCC 1.15880</strain>
    </source>
</reference>
<keyword evidence="5" id="KW-1185">Reference proteome</keyword>
<dbReference type="GO" id="GO:0005829">
    <property type="term" value="C:cytosol"/>
    <property type="evidence" value="ECO:0007669"/>
    <property type="project" value="TreeGrafter"/>
</dbReference>
<proteinExistence type="predicted"/>
<organism evidence="4 5">
    <name type="scientific">Neptunicoccus cionae</name>
    <dbReference type="NCBI Taxonomy" id="2035344"/>
    <lineage>
        <taxon>Bacteria</taxon>
        <taxon>Pseudomonadati</taxon>
        <taxon>Pseudomonadota</taxon>
        <taxon>Alphaproteobacteria</taxon>
        <taxon>Rhodobacterales</taxon>
        <taxon>Paracoccaceae</taxon>
        <taxon>Neptunicoccus</taxon>
    </lineage>
</organism>
<dbReference type="InterPro" id="IPR011611">
    <property type="entry name" value="PfkB_dom"/>
</dbReference>
<dbReference type="AlphaFoldDB" id="A0A916R507"/>
<dbReference type="PANTHER" id="PTHR10584">
    <property type="entry name" value="SUGAR KINASE"/>
    <property type="match status" value="1"/>
</dbReference>
<protein>
    <submittedName>
        <fullName evidence="4">Kinase</fullName>
    </submittedName>
</protein>
<accession>A0A916R507</accession>
<reference evidence="4" key="1">
    <citation type="journal article" date="2014" name="Int. J. Syst. Evol. Microbiol.">
        <title>Complete genome sequence of Corynebacterium casei LMG S-19264T (=DSM 44701T), isolated from a smear-ripened cheese.</title>
        <authorList>
            <consortium name="US DOE Joint Genome Institute (JGI-PGF)"/>
            <person name="Walter F."/>
            <person name="Albersmeier A."/>
            <person name="Kalinowski J."/>
            <person name="Ruckert C."/>
        </authorList>
    </citation>
    <scope>NUCLEOTIDE SEQUENCE</scope>
    <source>
        <strain evidence="4">CGMCC 1.15880</strain>
    </source>
</reference>
<dbReference type="Gene3D" id="3.40.1190.20">
    <property type="match status" value="1"/>
</dbReference>
<dbReference type="RefSeq" id="WP_188678963.1">
    <property type="nucleotide sequence ID" value="NZ_BMKA01000012.1"/>
</dbReference>
<name>A0A916R507_9RHOB</name>
<evidence type="ECO:0000256" key="2">
    <source>
        <dbReference type="ARBA" id="ARBA00022777"/>
    </source>
</evidence>
<sequence>MTPPAPILCIGSVLWDIVGRSDRAMKAGHDVPGRIIRIPGGVAMNIAMALRAHDVPVSLLTALGDDAAGRELLMESTARGMETAFVHVSKQFPTDQYMAIEGSNGLIAAIADAHSLEEQADAVIAPLSDGRLGTKDDPFEGLVVCEGNLPSVTLDYISTAAEFRAADIRLAPASPGKAERLKPFVGHRHATAYVNLIEANILLNTKLDSAAEAASQLAATGLYRAVVTDGPNAAAVADASGTLSQTPPAVKVLRVTGAGDVFMASHIVAESRGLTGADALDFALDHTSKYISTETPL</sequence>
<evidence type="ECO:0000259" key="3">
    <source>
        <dbReference type="Pfam" id="PF00294"/>
    </source>
</evidence>
<evidence type="ECO:0000256" key="1">
    <source>
        <dbReference type="ARBA" id="ARBA00022679"/>
    </source>
</evidence>
<gene>
    <name evidence="4" type="ORF">GCM10011498_38980</name>
</gene>
<dbReference type="GO" id="GO:0016301">
    <property type="term" value="F:kinase activity"/>
    <property type="evidence" value="ECO:0007669"/>
    <property type="project" value="UniProtKB-KW"/>
</dbReference>
<keyword evidence="2 4" id="KW-0418">Kinase</keyword>
<dbReference type="Pfam" id="PF00294">
    <property type="entry name" value="PfkB"/>
    <property type="match status" value="1"/>
</dbReference>
<comment type="caution">
    <text evidence="4">The sequence shown here is derived from an EMBL/GenBank/DDBJ whole genome shotgun (WGS) entry which is preliminary data.</text>
</comment>
<dbReference type="EMBL" id="BMKA01000012">
    <property type="protein sequence ID" value="GGA33983.1"/>
    <property type="molecule type" value="Genomic_DNA"/>
</dbReference>